<gene>
    <name evidence="1" type="ORF">SAMN04487958_103202</name>
</gene>
<dbReference type="AlphaFoldDB" id="A0A1H9SEJ0"/>
<keyword evidence="2" id="KW-1185">Reference proteome</keyword>
<protein>
    <submittedName>
        <fullName evidence="1">Uncharacterized protein</fullName>
    </submittedName>
</protein>
<dbReference type="STRING" id="416874.SAMN04487958_103202"/>
<evidence type="ECO:0000313" key="1">
    <source>
        <dbReference type="EMBL" id="SER83328.1"/>
    </source>
</evidence>
<evidence type="ECO:0000313" key="2">
    <source>
        <dbReference type="Proteomes" id="UP000198505"/>
    </source>
</evidence>
<sequence>MTTAIATTFYDQSMTPRRQLVVSTTAPVAIGSWLRPCHVKAMCHLGFQAEQVAHHGFPFASVGFQAGAIGEVKHQPVGHFMRDNLVEKRASVFIQQHRIEP</sequence>
<dbReference type="Proteomes" id="UP000198505">
    <property type="component" value="Unassembled WGS sequence"/>
</dbReference>
<reference evidence="2" key="1">
    <citation type="submission" date="2016-10" db="EMBL/GenBank/DDBJ databases">
        <authorList>
            <person name="Varghese N."/>
            <person name="Submissions S."/>
        </authorList>
    </citation>
    <scope>NUCLEOTIDE SEQUENCE [LARGE SCALE GENOMIC DNA]</scope>
    <source>
        <strain evidence="2">CGMCC 1.6495</strain>
    </source>
</reference>
<name>A0A1H9SEJ0_9GAMM</name>
<proteinExistence type="predicted"/>
<accession>A0A1H9SEJ0</accession>
<organism evidence="1 2">
    <name type="scientific">Vreelandella subterranea</name>
    <dbReference type="NCBI Taxonomy" id="416874"/>
    <lineage>
        <taxon>Bacteria</taxon>
        <taxon>Pseudomonadati</taxon>
        <taxon>Pseudomonadota</taxon>
        <taxon>Gammaproteobacteria</taxon>
        <taxon>Oceanospirillales</taxon>
        <taxon>Halomonadaceae</taxon>
        <taxon>Vreelandella</taxon>
    </lineage>
</organism>
<dbReference type="EMBL" id="FOGS01000003">
    <property type="protein sequence ID" value="SER83328.1"/>
    <property type="molecule type" value="Genomic_DNA"/>
</dbReference>